<dbReference type="InterPro" id="IPR010987">
    <property type="entry name" value="Glutathione-S-Trfase_C-like"/>
</dbReference>
<dbReference type="Gene3D" id="1.20.1050.10">
    <property type="match status" value="1"/>
</dbReference>
<dbReference type="SFLD" id="SFLDS00019">
    <property type="entry name" value="Glutathione_Transferase_(cytos"/>
    <property type="match status" value="1"/>
</dbReference>
<dbReference type="PROSITE" id="PS50405">
    <property type="entry name" value="GST_CTER"/>
    <property type="match status" value="1"/>
</dbReference>
<reference evidence="3" key="1">
    <citation type="submission" date="2020-12" db="EMBL/GenBank/DDBJ databases">
        <title>Metabolic potential, ecology and presence of endohyphal bacteria is reflected in genomic diversity of Mucoromycotina.</title>
        <authorList>
            <person name="Muszewska A."/>
            <person name="Okrasinska A."/>
            <person name="Steczkiewicz K."/>
            <person name="Drgas O."/>
            <person name="Orlowska M."/>
            <person name="Perlinska-Lenart U."/>
            <person name="Aleksandrzak-Piekarczyk T."/>
            <person name="Szatraj K."/>
            <person name="Zielenkiewicz U."/>
            <person name="Pilsyk S."/>
            <person name="Malc E."/>
            <person name="Mieczkowski P."/>
            <person name="Kruszewska J.S."/>
            <person name="Biernat P."/>
            <person name="Pawlowska J."/>
        </authorList>
    </citation>
    <scope>NUCLEOTIDE SEQUENCE</scope>
    <source>
        <strain evidence="3">WA0000067209</strain>
    </source>
</reference>
<dbReference type="InterPro" id="IPR004045">
    <property type="entry name" value="Glutathione_S-Trfase_N"/>
</dbReference>
<dbReference type="Pfam" id="PF14497">
    <property type="entry name" value="GST_C_3"/>
    <property type="match status" value="1"/>
</dbReference>
<dbReference type="Gene3D" id="3.40.30.10">
    <property type="entry name" value="Glutaredoxin"/>
    <property type="match status" value="1"/>
</dbReference>
<dbReference type="PANTHER" id="PTHR11571">
    <property type="entry name" value="GLUTATHIONE S-TRANSFERASE"/>
    <property type="match status" value="1"/>
</dbReference>
<dbReference type="SUPFAM" id="SSF47616">
    <property type="entry name" value="GST C-terminal domain-like"/>
    <property type="match status" value="1"/>
</dbReference>
<feature type="domain" description="GST N-terminal" evidence="1">
    <location>
        <begin position="1"/>
        <end position="78"/>
    </location>
</feature>
<dbReference type="GO" id="GO:0004364">
    <property type="term" value="F:glutathione transferase activity"/>
    <property type="evidence" value="ECO:0007669"/>
    <property type="project" value="TreeGrafter"/>
</dbReference>
<dbReference type="InterPro" id="IPR036249">
    <property type="entry name" value="Thioredoxin-like_sf"/>
</dbReference>
<evidence type="ECO:0000313" key="3">
    <source>
        <dbReference type="EMBL" id="KAG2182182.1"/>
    </source>
</evidence>
<dbReference type="SUPFAM" id="SSF52833">
    <property type="entry name" value="Thioredoxin-like"/>
    <property type="match status" value="1"/>
</dbReference>
<evidence type="ECO:0000313" key="4">
    <source>
        <dbReference type="Proteomes" id="UP000654370"/>
    </source>
</evidence>
<dbReference type="GO" id="GO:0006749">
    <property type="term" value="P:glutathione metabolic process"/>
    <property type="evidence" value="ECO:0007669"/>
    <property type="project" value="TreeGrafter"/>
</dbReference>
<keyword evidence="4" id="KW-1185">Reference proteome</keyword>
<accession>A0A8H7UHR5</accession>
<sequence length="193" mass="21971">FLDAGRVEPIRLCLEDAGIRYKFEEIPLDWTTWPKHKSDLMSKGYACGTLPIMDLEGRKYSQTNAILIYLCSRLGKYLGDDIEEQYQVNQAADLCADWYTARIIAFVGGKDTYLKHLEGKGRHFLSVADALLSENAGPYLLGDKITFADFLLFQNARDEYTAPKLVDYPRILALGKALVQRPNIKKYRPDLLD</sequence>
<dbReference type="InterPro" id="IPR040079">
    <property type="entry name" value="Glutathione_S-Trfase"/>
</dbReference>
<dbReference type="OrthoDB" id="414243at2759"/>
<organism evidence="3 4">
    <name type="scientific">Mortierella isabellina</name>
    <name type="common">Filamentous fungus</name>
    <name type="synonym">Umbelopsis isabellina</name>
    <dbReference type="NCBI Taxonomy" id="91625"/>
    <lineage>
        <taxon>Eukaryota</taxon>
        <taxon>Fungi</taxon>
        <taxon>Fungi incertae sedis</taxon>
        <taxon>Mucoromycota</taxon>
        <taxon>Mucoromycotina</taxon>
        <taxon>Umbelopsidomycetes</taxon>
        <taxon>Umbelopsidales</taxon>
        <taxon>Umbelopsidaceae</taxon>
        <taxon>Umbelopsis</taxon>
    </lineage>
</organism>
<dbReference type="InterPro" id="IPR036282">
    <property type="entry name" value="Glutathione-S-Trfase_C_sf"/>
</dbReference>
<evidence type="ECO:0000259" key="1">
    <source>
        <dbReference type="PROSITE" id="PS50404"/>
    </source>
</evidence>
<gene>
    <name evidence="3" type="ORF">INT43_007109</name>
</gene>
<proteinExistence type="predicted"/>
<protein>
    <recommendedName>
        <fullName evidence="5">Glutathione transferase</fullName>
    </recommendedName>
</protein>
<dbReference type="AlphaFoldDB" id="A0A8H7UHR5"/>
<dbReference type="PANTHER" id="PTHR11571:SF150">
    <property type="entry name" value="GLUTATHIONE S-TRANSFERASE"/>
    <property type="match status" value="1"/>
</dbReference>
<comment type="caution">
    <text evidence="3">The sequence shown here is derived from an EMBL/GenBank/DDBJ whole genome shotgun (WGS) entry which is preliminary data.</text>
</comment>
<dbReference type="EMBL" id="JAEPQZ010000004">
    <property type="protein sequence ID" value="KAG2182182.1"/>
    <property type="molecule type" value="Genomic_DNA"/>
</dbReference>
<feature type="non-terminal residue" evidence="3">
    <location>
        <position position="1"/>
    </location>
</feature>
<name>A0A8H7UHR5_MORIS</name>
<dbReference type="Proteomes" id="UP000654370">
    <property type="component" value="Unassembled WGS sequence"/>
</dbReference>
<dbReference type="PROSITE" id="PS50404">
    <property type="entry name" value="GST_NTER"/>
    <property type="match status" value="1"/>
</dbReference>
<dbReference type="InterPro" id="IPR050213">
    <property type="entry name" value="GST_superfamily"/>
</dbReference>
<evidence type="ECO:0008006" key="5">
    <source>
        <dbReference type="Google" id="ProtNLM"/>
    </source>
</evidence>
<evidence type="ECO:0000259" key="2">
    <source>
        <dbReference type="PROSITE" id="PS50405"/>
    </source>
</evidence>
<dbReference type="InterPro" id="IPR004046">
    <property type="entry name" value="GST_C"/>
</dbReference>
<feature type="domain" description="GST C-terminal" evidence="2">
    <location>
        <begin position="81"/>
        <end position="193"/>
    </location>
</feature>